<dbReference type="Gene3D" id="4.10.240.10">
    <property type="entry name" value="Zn(2)-C6 fungal-type DNA-binding domain"/>
    <property type="match status" value="1"/>
</dbReference>
<feature type="compositionally biased region" description="Low complexity" evidence="2">
    <location>
        <begin position="73"/>
        <end position="97"/>
    </location>
</feature>
<dbReference type="GO" id="GO:0000981">
    <property type="term" value="F:DNA-binding transcription factor activity, RNA polymerase II-specific"/>
    <property type="evidence" value="ECO:0007669"/>
    <property type="project" value="InterPro"/>
</dbReference>
<dbReference type="SMART" id="SM00066">
    <property type="entry name" value="GAL4"/>
    <property type="match status" value="1"/>
</dbReference>
<name>A0AAN7ANS0_9PEZI</name>
<feature type="domain" description="Zn(2)-C6 fungal-type" evidence="3">
    <location>
        <begin position="10"/>
        <end position="38"/>
    </location>
</feature>
<dbReference type="AlphaFoldDB" id="A0AAN7ANS0"/>
<accession>A0AAN7ANS0</accession>
<protein>
    <recommendedName>
        <fullName evidence="3">Zn(2)-C6 fungal-type domain-containing protein</fullName>
    </recommendedName>
</protein>
<dbReference type="PANTHER" id="PTHR38791:SF5">
    <property type="entry name" value="TRANSCRIPTION FACTOR DBAG-RELATED"/>
    <property type="match status" value="1"/>
</dbReference>
<gene>
    <name evidence="4" type="ORF">QBC35DRAFT_263369</name>
</gene>
<dbReference type="CDD" id="cd00067">
    <property type="entry name" value="GAL4"/>
    <property type="match status" value="1"/>
</dbReference>
<evidence type="ECO:0000259" key="3">
    <source>
        <dbReference type="PROSITE" id="PS50048"/>
    </source>
</evidence>
<evidence type="ECO:0000256" key="2">
    <source>
        <dbReference type="SAM" id="MobiDB-lite"/>
    </source>
</evidence>
<dbReference type="EMBL" id="MU864356">
    <property type="protein sequence ID" value="KAK4192100.1"/>
    <property type="molecule type" value="Genomic_DNA"/>
</dbReference>
<reference evidence="4" key="2">
    <citation type="submission" date="2023-05" db="EMBL/GenBank/DDBJ databases">
        <authorList>
            <consortium name="Lawrence Berkeley National Laboratory"/>
            <person name="Steindorff A."/>
            <person name="Hensen N."/>
            <person name="Bonometti L."/>
            <person name="Westerberg I."/>
            <person name="Brannstrom I.O."/>
            <person name="Guillou S."/>
            <person name="Cros-Aarteil S."/>
            <person name="Calhoun S."/>
            <person name="Haridas S."/>
            <person name="Kuo A."/>
            <person name="Mondo S."/>
            <person name="Pangilinan J."/>
            <person name="Riley R."/>
            <person name="Labutti K."/>
            <person name="Andreopoulos B."/>
            <person name="Lipzen A."/>
            <person name="Chen C."/>
            <person name="Yanf M."/>
            <person name="Daum C."/>
            <person name="Ng V."/>
            <person name="Clum A."/>
            <person name="Ohm R."/>
            <person name="Martin F."/>
            <person name="Silar P."/>
            <person name="Natvig D."/>
            <person name="Lalanne C."/>
            <person name="Gautier V."/>
            <person name="Ament-Velasquez S.L."/>
            <person name="Kruys A."/>
            <person name="Hutchinson M.I."/>
            <person name="Powell A.J."/>
            <person name="Barry K."/>
            <person name="Miller A.N."/>
            <person name="Grigoriev I.V."/>
            <person name="Debuchy R."/>
            <person name="Gladieux P."/>
            <person name="Thoren M.H."/>
            <person name="Johannesson H."/>
        </authorList>
    </citation>
    <scope>NUCLEOTIDE SEQUENCE</scope>
    <source>
        <strain evidence="4">PSN309</strain>
    </source>
</reference>
<dbReference type="Pfam" id="PF00172">
    <property type="entry name" value="Zn_clus"/>
    <property type="match status" value="1"/>
</dbReference>
<sequence length="580" mass="64196">MVYCGKASQGCQSCRTRRIKCDKVRPQCAQCIRIGKQCPGYRDQLSLMFRDESSKVIKRAHAQWGVSDEVGESSASASSPTSSSSPSASSSTQSPVSARDRTFISESPRATRSLVKARRESQLPRVELPQEISGTVFDKAISFYIDNYVIGLPDEPSVGQELQGRGWVHSPLTKEIMAAVGLAGLSNRTGDKQLNTLAAKHYGQAIQTMSTSINPKSVPHLDLEVILRATVMMAMFEVVRGRENQPPASAQTHIMGGAAILTNFMPFHGSQAEGLRGLLQMCFSMIASIQGGFQYSSPEPNAMIPSKPIVNTGGPKGFPPMFAQWIAMSGNMVTDDDKPSAELIPMIMELVKLSGYVRARPFVDGAPETTGMMSSALGLEKQLEAWERRQKGAWLFVEEQADKGFFPPEAVFEGCYHVYTDMYIARVWNHYRWARIMIAQLLLETTERFPISSSPLYSEEQQRLARECIVRLARDTLVSIPTHYRHPSLQPVQKKQFDRTQGGAVIGIAGIPTLLFEIKVAACAPSVPHHQRLWALGILETIWASMGMFQAQVLAKLLLRTIDEEKRLYGSPPAIIKEER</sequence>
<dbReference type="PROSITE" id="PS00463">
    <property type="entry name" value="ZN2_CY6_FUNGAL_1"/>
    <property type="match status" value="1"/>
</dbReference>
<dbReference type="InterPro" id="IPR001138">
    <property type="entry name" value="Zn2Cys6_DnaBD"/>
</dbReference>
<proteinExistence type="predicted"/>
<dbReference type="SUPFAM" id="SSF57701">
    <property type="entry name" value="Zn2/Cys6 DNA-binding domain"/>
    <property type="match status" value="1"/>
</dbReference>
<comment type="caution">
    <text evidence="4">The sequence shown here is derived from an EMBL/GenBank/DDBJ whole genome shotgun (WGS) entry which is preliminary data.</text>
</comment>
<feature type="region of interest" description="Disordered" evidence="2">
    <location>
        <begin position="68"/>
        <end position="122"/>
    </location>
</feature>
<dbReference type="InterPro" id="IPR053175">
    <property type="entry name" value="DHMBA_Reg_Transcription_Factor"/>
</dbReference>
<evidence type="ECO:0000313" key="5">
    <source>
        <dbReference type="Proteomes" id="UP001302126"/>
    </source>
</evidence>
<reference evidence="4" key="1">
    <citation type="journal article" date="2023" name="Mol. Phylogenet. Evol.">
        <title>Genome-scale phylogeny and comparative genomics of the fungal order Sordariales.</title>
        <authorList>
            <person name="Hensen N."/>
            <person name="Bonometti L."/>
            <person name="Westerberg I."/>
            <person name="Brannstrom I.O."/>
            <person name="Guillou S."/>
            <person name="Cros-Aarteil S."/>
            <person name="Calhoun S."/>
            <person name="Haridas S."/>
            <person name="Kuo A."/>
            <person name="Mondo S."/>
            <person name="Pangilinan J."/>
            <person name="Riley R."/>
            <person name="LaButti K."/>
            <person name="Andreopoulos B."/>
            <person name="Lipzen A."/>
            <person name="Chen C."/>
            <person name="Yan M."/>
            <person name="Daum C."/>
            <person name="Ng V."/>
            <person name="Clum A."/>
            <person name="Steindorff A."/>
            <person name="Ohm R.A."/>
            <person name="Martin F."/>
            <person name="Silar P."/>
            <person name="Natvig D.O."/>
            <person name="Lalanne C."/>
            <person name="Gautier V."/>
            <person name="Ament-Velasquez S.L."/>
            <person name="Kruys A."/>
            <person name="Hutchinson M.I."/>
            <person name="Powell A.J."/>
            <person name="Barry K."/>
            <person name="Miller A.N."/>
            <person name="Grigoriev I.V."/>
            <person name="Debuchy R."/>
            <person name="Gladieux P."/>
            <person name="Hiltunen Thoren M."/>
            <person name="Johannesson H."/>
        </authorList>
    </citation>
    <scope>NUCLEOTIDE SEQUENCE</scope>
    <source>
        <strain evidence="4">PSN309</strain>
    </source>
</reference>
<dbReference type="PANTHER" id="PTHR38791">
    <property type="entry name" value="ZN(II)2CYS6 TRANSCRIPTION FACTOR (EUROFUNG)-RELATED-RELATED"/>
    <property type="match status" value="1"/>
</dbReference>
<dbReference type="InterPro" id="IPR036864">
    <property type="entry name" value="Zn2-C6_fun-type_DNA-bd_sf"/>
</dbReference>
<dbReference type="PROSITE" id="PS50048">
    <property type="entry name" value="ZN2_CY6_FUNGAL_2"/>
    <property type="match status" value="1"/>
</dbReference>
<keyword evidence="5" id="KW-1185">Reference proteome</keyword>
<organism evidence="4 5">
    <name type="scientific">Podospora australis</name>
    <dbReference type="NCBI Taxonomy" id="1536484"/>
    <lineage>
        <taxon>Eukaryota</taxon>
        <taxon>Fungi</taxon>
        <taxon>Dikarya</taxon>
        <taxon>Ascomycota</taxon>
        <taxon>Pezizomycotina</taxon>
        <taxon>Sordariomycetes</taxon>
        <taxon>Sordariomycetidae</taxon>
        <taxon>Sordariales</taxon>
        <taxon>Podosporaceae</taxon>
        <taxon>Podospora</taxon>
    </lineage>
</organism>
<keyword evidence="1" id="KW-0539">Nucleus</keyword>
<dbReference type="GO" id="GO:0008270">
    <property type="term" value="F:zinc ion binding"/>
    <property type="evidence" value="ECO:0007669"/>
    <property type="project" value="InterPro"/>
</dbReference>
<evidence type="ECO:0000256" key="1">
    <source>
        <dbReference type="ARBA" id="ARBA00023242"/>
    </source>
</evidence>
<dbReference type="Proteomes" id="UP001302126">
    <property type="component" value="Unassembled WGS sequence"/>
</dbReference>
<evidence type="ECO:0000313" key="4">
    <source>
        <dbReference type="EMBL" id="KAK4192100.1"/>
    </source>
</evidence>